<dbReference type="PANTHER" id="PTHR30535:SF7">
    <property type="entry name" value="IRON(III) DICITRATE-BINDING PROTEIN"/>
    <property type="match status" value="1"/>
</dbReference>
<feature type="signal peptide" evidence="2">
    <location>
        <begin position="1"/>
        <end position="37"/>
    </location>
</feature>
<accession>A0A7W8EFD2</accession>
<dbReference type="RefSeq" id="WP_246509039.1">
    <property type="nucleotide sequence ID" value="NZ_JACHIN010000003.1"/>
</dbReference>
<evidence type="ECO:0000259" key="3">
    <source>
        <dbReference type="PROSITE" id="PS50983"/>
    </source>
</evidence>
<dbReference type="PROSITE" id="PS50983">
    <property type="entry name" value="FE_B12_PBP"/>
    <property type="match status" value="1"/>
</dbReference>
<evidence type="ECO:0000313" key="4">
    <source>
        <dbReference type="EMBL" id="MBB5077469.1"/>
    </source>
</evidence>
<dbReference type="PANTHER" id="PTHR30535">
    <property type="entry name" value="VITAMIN B12-BINDING PROTEIN"/>
    <property type="match status" value="1"/>
</dbReference>
<dbReference type="InterPro" id="IPR002491">
    <property type="entry name" value="ABC_transptr_periplasmic_BD"/>
</dbReference>
<feature type="domain" description="Fe/B12 periplasmic-binding" evidence="3">
    <location>
        <begin position="67"/>
        <end position="336"/>
    </location>
</feature>
<comment type="similarity">
    <text evidence="1">Belongs to the bacterial solute-binding protein 8 family.</text>
</comment>
<keyword evidence="5" id="KW-1185">Reference proteome</keyword>
<sequence length="336" mass="35484">MRGTVDGMPIPASPRALVALLVTSALVAGCASTPAPAAEQPAGAPAGFPLTVVSCGVSTTYERPPRRAVALNQHATEIMLALGLEKSMVGTAYLDDAILPEYKAAYDRIKVLAKEYPSFEALLSAEPDFVYGGFESAFDAKEGRGRDVLARSGIDTHVNSEECPNGPVTAAQAEEEIRTIGRVFGVGERAEQQAGAMRTVLDGVKKRLGDVDPAKVFVYDSGDKTAFTAGGAGIGNEMIKLAGGANLFADLPKAWGNVSFEQVAERAPEIIVIYDYGQTTVEAKKKFLLASPALKDVPAIKKQRFAVLPLSSAVLGVRVPAGVEALARQIHPDRFK</sequence>
<dbReference type="InterPro" id="IPR050902">
    <property type="entry name" value="ABC_Transporter_SBP"/>
</dbReference>
<protein>
    <submittedName>
        <fullName evidence="4">Iron complex transport system substrate-binding protein</fullName>
    </submittedName>
</protein>
<keyword evidence="2" id="KW-0732">Signal</keyword>
<dbReference type="PROSITE" id="PS51257">
    <property type="entry name" value="PROKAR_LIPOPROTEIN"/>
    <property type="match status" value="1"/>
</dbReference>
<dbReference type="EMBL" id="JACHIN010000003">
    <property type="protein sequence ID" value="MBB5077469.1"/>
    <property type="molecule type" value="Genomic_DNA"/>
</dbReference>
<evidence type="ECO:0000313" key="5">
    <source>
        <dbReference type="Proteomes" id="UP000568380"/>
    </source>
</evidence>
<name>A0A7W8EFD2_9ACTN</name>
<feature type="chain" id="PRO_5031184630" evidence="2">
    <location>
        <begin position="38"/>
        <end position="336"/>
    </location>
</feature>
<comment type="caution">
    <text evidence="4">The sequence shown here is derived from an EMBL/GenBank/DDBJ whole genome shotgun (WGS) entry which is preliminary data.</text>
</comment>
<gene>
    <name evidence="4" type="ORF">HNR40_002942</name>
</gene>
<dbReference type="AlphaFoldDB" id="A0A7W8EFD2"/>
<evidence type="ECO:0000256" key="2">
    <source>
        <dbReference type="SAM" id="SignalP"/>
    </source>
</evidence>
<dbReference type="SUPFAM" id="SSF53807">
    <property type="entry name" value="Helical backbone' metal receptor"/>
    <property type="match status" value="1"/>
</dbReference>
<reference evidence="4 5" key="1">
    <citation type="submission" date="2020-08" db="EMBL/GenBank/DDBJ databases">
        <title>Genomic Encyclopedia of Type Strains, Phase IV (KMG-IV): sequencing the most valuable type-strain genomes for metagenomic binning, comparative biology and taxonomic classification.</title>
        <authorList>
            <person name="Goeker M."/>
        </authorList>
    </citation>
    <scope>NUCLEOTIDE SEQUENCE [LARGE SCALE GENOMIC DNA]</scope>
    <source>
        <strain evidence="4 5">DSM 45385</strain>
    </source>
</reference>
<evidence type="ECO:0000256" key="1">
    <source>
        <dbReference type="ARBA" id="ARBA00008814"/>
    </source>
</evidence>
<dbReference type="Pfam" id="PF01497">
    <property type="entry name" value="Peripla_BP_2"/>
    <property type="match status" value="1"/>
</dbReference>
<dbReference type="CDD" id="cd01148">
    <property type="entry name" value="TroA_a"/>
    <property type="match status" value="1"/>
</dbReference>
<proteinExistence type="inferred from homology"/>
<dbReference type="Proteomes" id="UP000568380">
    <property type="component" value="Unassembled WGS sequence"/>
</dbReference>
<organism evidence="4 5">
    <name type="scientific">Nonomuraea endophytica</name>
    <dbReference type="NCBI Taxonomy" id="714136"/>
    <lineage>
        <taxon>Bacteria</taxon>
        <taxon>Bacillati</taxon>
        <taxon>Actinomycetota</taxon>
        <taxon>Actinomycetes</taxon>
        <taxon>Streptosporangiales</taxon>
        <taxon>Streptosporangiaceae</taxon>
        <taxon>Nonomuraea</taxon>
    </lineage>
</organism>
<dbReference type="Gene3D" id="3.40.50.1980">
    <property type="entry name" value="Nitrogenase molybdenum iron protein domain"/>
    <property type="match status" value="2"/>
</dbReference>